<reference evidence="1 2" key="1">
    <citation type="submission" date="2018-05" db="EMBL/GenBank/DDBJ databases">
        <title>Complete genome sequence of Flagellimonas aquimarina ECD12 isolated from seaweed Ecklonia cava.</title>
        <authorList>
            <person name="Choi S."/>
            <person name="Seong C."/>
        </authorList>
    </citation>
    <scope>NUCLEOTIDE SEQUENCE [LARGE SCALE GENOMIC DNA]</scope>
    <source>
        <strain evidence="1 2">ECD12</strain>
    </source>
</reference>
<proteinExistence type="predicted"/>
<protein>
    <submittedName>
        <fullName evidence="1">Glycosyltransferase</fullName>
    </submittedName>
</protein>
<gene>
    <name evidence="1" type="ORF">DKG77_12015</name>
</gene>
<dbReference type="OrthoDB" id="9807209at2"/>
<dbReference type="SUPFAM" id="SSF53756">
    <property type="entry name" value="UDP-Glycosyltransferase/glycogen phosphorylase"/>
    <property type="match status" value="1"/>
</dbReference>
<dbReference type="Gene3D" id="3.40.50.2000">
    <property type="entry name" value="Glycogen Phosphorylase B"/>
    <property type="match status" value="1"/>
</dbReference>
<dbReference type="Proteomes" id="UP000245762">
    <property type="component" value="Unassembled WGS sequence"/>
</dbReference>
<name>A0A316KXJ2_9FLAO</name>
<accession>A0A316KXJ2</accession>
<dbReference type="GO" id="GO:0016740">
    <property type="term" value="F:transferase activity"/>
    <property type="evidence" value="ECO:0007669"/>
    <property type="project" value="UniProtKB-KW"/>
</dbReference>
<evidence type="ECO:0000313" key="2">
    <source>
        <dbReference type="Proteomes" id="UP000245762"/>
    </source>
</evidence>
<keyword evidence="2" id="KW-1185">Reference proteome</keyword>
<sequence>MKKALFIGYVWPEPTTTAAGHRIQQLLQAFNDFGYHITFGSAAAKSEYSLDLEALDIDTVSIQLNHASFDDFVKRLKPDIVVFDRFMTEEQYGWRVAEHVPGALRVLNTEDLHSLRKTREECHKRNEAFTPKIWKEHQMTFREIISIYRSDVSLIISSYEMELLQNELDIPKSILIHLPFMLKKLSKEAIGEWPTFEERKDFVCVGNGKHTPNVDSIIVLKKTVWPLIRKALPDAKLYVHGAYLPQHVLEMNSPNTGFHVIGWIEKLESVLQNARVSLAPLQFGAGIKGKLISAMQNGTPSITTNVGAEGMHGDLPWNGAVCNDWAAFAKAAVEHHQDKENWNKAQANGIELIHTFYGKDVLKERLQKQLKLIQLHLETHRSNNFIGQLVKHQSLASSKYMAKWIEEKNKR</sequence>
<dbReference type="Pfam" id="PF13692">
    <property type="entry name" value="Glyco_trans_1_4"/>
    <property type="match status" value="1"/>
</dbReference>
<dbReference type="AlphaFoldDB" id="A0A316KXJ2"/>
<dbReference type="RefSeq" id="WP_109663278.1">
    <property type="nucleotide sequence ID" value="NZ_QGEG01000002.1"/>
</dbReference>
<keyword evidence="1" id="KW-0808">Transferase</keyword>
<comment type="caution">
    <text evidence="1">The sequence shown here is derived from an EMBL/GenBank/DDBJ whole genome shotgun (WGS) entry which is preliminary data.</text>
</comment>
<evidence type="ECO:0000313" key="1">
    <source>
        <dbReference type="EMBL" id="PWL38947.1"/>
    </source>
</evidence>
<organism evidence="1 2">
    <name type="scientific">Flagellimonas aquimarina</name>
    <dbReference type="NCBI Taxonomy" id="2201895"/>
    <lineage>
        <taxon>Bacteria</taxon>
        <taxon>Pseudomonadati</taxon>
        <taxon>Bacteroidota</taxon>
        <taxon>Flavobacteriia</taxon>
        <taxon>Flavobacteriales</taxon>
        <taxon>Flavobacteriaceae</taxon>
        <taxon>Flagellimonas</taxon>
    </lineage>
</organism>
<dbReference type="EMBL" id="QGEG01000002">
    <property type="protein sequence ID" value="PWL38947.1"/>
    <property type="molecule type" value="Genomic_DNA"/>
</dbReference>